<dbReference type="PANTHER" id="PTHR46182:SF2">
    <property type="entry name" value="FI19480P1"/>
    <property type="match status" value="1"/>
</dbReference>
<gene>
    <name evidence="2" type="ORF">MT2528_1468</name>
</gene>
<keyword evidence="3" id="KW-1185">Reference proteome</keyword>
<dbReference type="EMBL" id="FPLJ01000039">
    <property type="protein sequence ID" value="SGY88228.1"/>
    <property type="molecule type" value="Genomic_DNA"/>
</dbReference>
<name>A0ABY1HDN4_9GAMM</name>
<proteinExistence type="predicted"/>
<dbReference type="InterPro" id="IPR022409">
    <property type="entry name" value="PKD/Chitinase_dom"/>
</dbReference>
<protein>
    <submittedName>
        <fullName evidence="2">PKD domain protein</fullName>
    </submittedName>
</protein>
<dbReference type="GeneID" id="61295346"/>
<dbReference type="SMART" id="SM00089">
    <property type="entry name" value="PKD"/>
    <property type="match status" value="2"/>
</dbReference>
<organism evidence="2 3">
    <name type="scientific">Moritella viscosa</name>
    <dbReference type="NCBI Taxonomy" id="80854"/>
    <lineage>
        <taxon>Bacteria</taxon>
        <taxon>Pseudomonadati</taxon>
        <taxon>Pseudomonadota</taxon>
        <taxon>Gammaproteobacteria</taxon>
        <taxon>Alteromonadales</taxon>
        <taxon>Moritellaceae</taxon>
        <taxon>Moritella</taxon>
    </lineage>
</organism>
<comment type="caution">
    <text evidence="2">The sequence shown here is derived from an EMBL/GenBank/DDBJ whole genome shotgun (WGS) entry which is preliminary data.</text>
</comment>
<dbReference type="InterPro" id="IPR000601">
    <property type="entry name" value="PKD_dom"/>
</dbReference>
<dbReference type="PANTHER" id="PTHR46182">
    <property type="entry name" value="FI19480P1"/>
    <property type="match status" value="1"/>
</dbReference>
<sequence length="456" mass="49655">MNDKFKWLTCVATLSFLLGCNGGDESGTKDTGSSKLENQSPIAIAGVNQNVKVNTKVKLDGTSSVDEDNDLITYQWNFESKPQISQATLINSNNALSEFTADAIGTYIINLIVNDGKANSRPNQVRIVVASSGTNSPPTLNLSGDQKLNLINTAHLNANARDADKDKLFYLWQIIEQPTDSNPVLNDEGTSIRFKTDIAGDYVVKLTVSDGLAIATDTVTLSYYYANVPPSAKTGTAIYATEGMIVPVDASMSNDPNGDPITYQWDFVSKPPNSNTVIVDPSAMISEFYADAPGTYVVGLTVSDGEFTSKPYKPFYVKVYGLQAPHTKLFVGNDSKLQLFPYKEKFVVNKTTDSGSIPDEYILGNYTIEAVGKDVTISGINAINYSDAKLKPYFIGLSEGEIVTVKKGERMTFQLATPSTNGETVRLGFSFSWSLNGYGDFSSQETFWAGYQFTSR</sequence>
<evidence type="ECO:0000313" key="3">
    <source>
        <dbReference type="Proteomes" id="UP000182660"/>
    </source>
</evidence>
<dbReference type="RefSeq" id="WP_075471630.1">
    <property type="nucleotide sequence ID" value="NZ_CAWQZC010000112.1"/>
</dbReference>
<feature type="domain" description="PKD/Chitinase" evidence="1">
    <location>
        <begin position="42"/>
        <end position="130"/>
    </location>
</feature>
<feature type="domain" description="PKD/Chitinase" evidence="1">
    <location>
        <begin position="225"/>
        <end position="320"/>
    </location>
</feature>
<evidence type="ECO:0000313" key="2">
    <source>
        <dbReference type="EMBL" id="SGY88228.1"/>
    </source>
</evidence>
<dbReference type="Pfam" id="PF18911">
    <property type="entry name" value="PKD_4"/>
    <property type="match status" value="1"/>
</dbReference>
<dbReference type="PROSITE" id="PS51257">
    <property type="entry name" value="PROKAR_LIPOPROTEIN"/>
    <property type="match status" value="1"/>
</dbReference>
<dbReference type="InterPro" id="IPR035986">
    <property type="entry name" value="PKD_dom_sf"/>
</dbReference>
<dbReference type="Gene3D" id="2.60.40.10">
    <property type="entry name" value="Immunoglobulins"/>
    <property type="match status" value="3"/>
</dbReference>
<dbReference type="Pfam" id="PF22352">
    <property type="entry name" value="K319L-like_PKD"/>
    <property type="match status" value="2"/>
</dbReference>
<dbReference type="CDD" id="cd00146">
    <property type="entry name" value="PKD"/>
    <property type="match status" value="1"/>
</dbReference>
<reference evidence="2 3" key="1">
    <citation type="submission" date="2016-11" db="EMBL/GenBank/DDBJ databases">
        <authorList>
            <person name="Klemetsen T."/>
        </authorList>
    </citation>
    <scope>NUCLEOTIDE SEQUENCE [LARGE SCALE GENOMIC DNA]</scope>
    <source>
        <strain evidence="2">MT 2528</strain>
    </source>
</reference>
<dbReference type="InterPro" id="IPR029865">
    <property type="entry name" value="KIAA0319-like"/>
</dbReference>
<dbReference type="SUPFAM" id="SSF49299">
    <property type="entry name" value="PKD domain"/>
    <property type="match status" value="3"/>
</dbReference>
<dbReference type="Proteomes" id="UP000182660">
    <property type="component" value="Unassembled WGS sequence"/>
</dbReference>
<accession>A0ABY1HDN4</accession>
<dbReference type="InterPro" id="IPR013783">
    <property type="entry name" value="Ig-like_fold"/>
</dbReference>
<evidence type="ECO:0000259" key="1">
    <source>
        <dbReference type="SMART" id="SM00089"/>
    </source>
</evidence>